<dbReference type="Proteomes" id="UP000499080">
    <property type="component" value="Unassembled WGS sequence"/>
</dbReference>
<organism evidence="1 2">
    <name type="scientific">Araneus ventricosus</name>
    <name type="common">Orbweaver spider</name>
    <name type="synonym">Epeira ventricosa</name>
    <dbReference type="NCBI Taxonomy" id="182803"/>
    <lineage>
        <taxon>Eukaryota</taxon>
        <taxon>Metazoa</taxon>
        <taxon>Ecdysozoa</taxon>
        <taxon>Arthropoda</taxon>
        <taxon>Chelicerata</taxon>
        <taxon>Arachnida</taxon>
        <taxon>Araneae</taxon>
        <taxon>Araneomorphae</taxon>
        <taxon>Entelegynae</taxon>
        <taxon>Araneoidea</taxon>
        <taxon>Araneidae</taxon>
        <taxon>Araneus</taxon>
    </lineage>
</organism>
<gene>
    <name evidence="1" type="ORF">AVEN_242141_1</name>
</gene>
<sequence length="124" mass="14772">MLIKVRNAIRGKRRNVFRRKLALFHQNNARPHVSTMTGWTLYKLEWDLIQHPPYNLDMVPSDFYLFSHLQLHLVGGIFNSNEEVINEAYLFLYSRTPQFFAEGIEKLPKRWQTIVDLKGDNYPH</sequence>
<dbReference type="GO" id="GO:0003676">
    <property type="term" value="F:nucleic acid binding"/>
    <property type="evidence" value="ECO:0007669"/>
    <property type="project" value="InterPro"/>
</dbReference>
<name>A0A4Y2M1G4_ARAVE</name>
<evidence type="ECO:0008006" key="3">
    <source>
        <dbReference type="Google" id="ProtNLM"/>
    </source>
</evidence>
<protein>
    <recommendedName>
        <fullName evidence="3">Histone-lysine N-methyltransferase SETMAR</fullName>
    </recommendedName>
</protein>
<dbReference type="OrthoDB" id="10612109at2759"/>
<reference evidence="1 2" key="1">
    <citation type="journal article" date="2019" name="Sci. Rep.">
        <title>Orb-weaving spider Araneus ventricosus genome elucidates the spidroin gene catalogue.</title>
        <authorList>
            <person name="Kono N."/>
            <person name="Nakamura H."/>
            <person name="Ohtoshi R."/>
            <person name="Moran D.A.P."/>
            <person name="Shinohara A."/>
            <person name="Yoshida Y."/>
            <person name="Fujiwara M."/>
            <person name="Mori M."/>
            <person name="Tomita M."/>
            <person name="Arakawa K."/>
        </authorList>
    </citation>
    <scope>NUCLEOTIDE SEQUENCE [LARGE SCALE GENOMIC DNA]</scope>
</reference>
<dbReference type="EMBL" id="BGPR01006669">
    <property type="protein sequence ID" value="GBN20888.1"/>
    <property type="molecule type" value="Genomic_DNA"/>
</dbReference>
<evidence type="ECO:0000313" key="2">
    <source>
        <dbReference type="Proteomes" id="UP000499080"/>
    </source>
</evidence>
<dbReference type="PANTHER" id="PTHR46060:SF1">
    <property type="entry name" value="MARINER MOS1 TRANSPOSASE-LIKE PROTEIN"/>
    <property type="match status" value="1"/>
</dbReference>
<dbReference type="Gene3D" id="3.30.420.10">
    <property type="entry name" value="Ribonuclease H-like superfamily/Ribonuclease H"/>
    <property type="match status" value="1"/>
</dbReference>
<comment type="caution">
    <text evidence="1">The sequence shown here is derived from an EMBL/GenBank/DDBJ whole genome shotgun (WGS) entry which is preliminary data.</text>
</comment>
<keyword evidence="2" id="KW-1185">Reference proteome</keyword>
<evidence type="ECO:0000313" key="1">
    <source>
        <dbReference type="EMBL" id="GBN20888.1"/>
    </source>
</evidence>
<accession>A0A4Y2M1G4</accession>
<dbReference type="InterPro" id="IPR052709">
    <property type="entry name" value="Transposase-MT_Hybrid"/>
</dbReference>
<dbReference type="PANTHER" id="PTHR46060">
    <property type="entry name" value="MARINER MOS1 TRANSPOSASE-LIKE PROTEIN"/>
    <property type="match status" value="1"/>
</dbReference>
<proteinExistence type="predicted"/>
<dbReference type="InterPro" id="IPR036397">
    <property type="entry name" value="RNaseH_sf"/>
</dbReference>
<dbReference type="AlphaFoldDB" id="A0A4Y2M1G4"/>